<dbReference type="InterPro" id="IPR003370">
    <property type="entry name" value="Chromate_transpt"/>
</dbReference>
<dbReference type="InParanoid" id="H8MZ04"/>
<comment type="subcellular location">
    <subcellularLocation>
        <location evidence="1">Cell membrane</location>
        <topology evidence="1">Multi-pass membrane protein</topology>
    </subcellularLocation>
</comment>
<dbReference type="Pfam" id="PF02417">
    <property type="entry name" value="Chromate_transp"/>
    <property type="match status" value="2"/>
</dbReference>
<dbReference type="InterPro" id="IPR014047">
    <property type="entry name" value="Chr_Tranpt_l_chain"/>
</dbReference>
<name>H8MZ04_CORCM</name>
<keyword evidence="6 7" id="KW-0472">Membrane</keyword>
<evidence type="ECO:0000256" key="1">
    <source>
        <dbReference type="ARBA" id="ARBA00004651"/>
    </source>
</evidence>
<feature type="transmembrane region" description="Helical" evidence="7">
    <location>
        <begin position="225"/>
        <end position="246"/>
    </location>
</feature>
<evidence type="ECO:0000313" key="8">
    <source>
        <dbReference type="EMBL" id="AFE08347.1"/>
    </source>
</evidence>
<organism evidence="8 9">
    <name type="scientific">Corallococcus coralloides (strain ATCC 25202 / DSM 2259 / NBRC 100086 / M2)</name>
    <name type="common">Myxococcus coralloides</name>
    <dbReference type="NCBI Taxonomy" id="1144275"/>
    <lineage>
        <taxon>Bacteria</taxon>
        <taxon>Pseudomonadati</taxon>
        <taxon>Myxococcota</taxon>
        <taxon>Myxococcia</taxon>
        <taxon>Myxococcales</taxon>
        <taxon>Cystobacterineae</taxon>
        <taxon>Myxococcaceae</taxon>
        <taxon>Corallococcus</taxon>
    </lineage>
</organism>
<keyword evidence="5 7" id="KW-1133">Transmembrane helix</keyword>
<feature type="transmembrane region" description="Helical" evidence="7">
    <location>
        <begin position="84"/>
        <end position="103"/>
    </location>
</feature>
<comment type="similarity">
    <text evidence="2">Belongs to the chromate ion transporter (CHR) (TC 2.A.51) family.</text>
</comment>
<feature type="transmembrane region" description="Helical" evidence="7">
    <location>
        <begin position="182"/>
        <end position="205"/>
    </location>
</feature>
<dbReference type="Proteomes" id="UP000007587">
    <property type="component" value="Chromosome"/>
</dbReference>
<dbReference type="KEGG" id="ccx:COCOR_04230"/>
<dbReference type="GO" id="GO:0015109">
    <property type="term" value="F:chromate transmembrane transporter activity"/>
    <property type="evidence" value="ECO:0007669"/>
    <property type="project" value="InterPro"/>
</dbReference>
<evidence type="ECO:0000256" key="3">
    <source>
        <dbReference type="ARBA" id="ARBA00022475"/>
    </source>
</evidence>
<dbReference type="GO" id="GO:0005886">
    <property type="term" value="C:plasma membrane"/>
    <property type="evidence" value="ECO:0007669"/>
    <property type="project" value="UniProtKB-SubCell"/>
</dbReference>
<keyword evidence="9" id="KW-1185">Reference proteome</keyword>
<accession>H8MZ04</accession>
<proteinExistence type="inferred from homology"/>
<protein>
    <submittedName>
        <fullName evidence="8">Chromate transporter</fullName>
    </submittedName>
</protein>
<evidence type="ECO:0000256" key="7">
    <source>
        <dbReference type="SAM" id="Phobius"/>
    </source>
</evidence>
<reference evidence="8 9" key="1">
    <citation type="journal article" date="2012" name="J. Bacteriol.">
        <title>Complete Genome Sequence of the Fruiting Myxobacterium Corallococcus coralloides DSM 2259.</title>
        <authorList>
            <person name="Huntley S."/>
            <person name="Zhang Y."/>
            <person name="Treuner-Lange A."/>
            <person name="Kneip S."/>
            <person name="Sensen C.W."/>
            <person name="Sogaard-Andersen L."/>
        </authorList>
    </citation>
    <scope>NUCLEOTIDE SEQUENCE [LARGE SCALE GENOMIC DNA]</scope>
    <source>
        <strain evidence="9">ATCC 25202 / DSM 2259 / NBRC 100086 / M2</strain>
    </source>
</reference>
<dbReference type="PIRSF" id="PIRSF004810">
    <property type="entry name" value="ChrA"/>
    <property type="match status" value="1"/>
</dbReference>
<evidence type="ECO:0000256" key="5">
    <source>
        <dbReference type="ARBA" id="ARBA00022989"/>
    </source>
</evidence>
<keyword evidence="3" id="KW-1003">Cell membrane</keyword>
<gene>
    <name evidence="8" type="primary">chrA1</name>
    <name evidence="8" type="ordered locus">COCOR_04230</name>
</gene>
<evidence type="ECO:0000256" key="4">
    <source>
        <dbReference type="ARBA" id="ARBA00022692"/>
    </source>
</evidence>
<dbReference type="eggNOG" id="COG2059">
    <property type="taxonomic scope" value="Bacteria"/>
</dbReference>
<dbReference type="HOGENOM" id="CLU_018106_0_0_7"/>
<feature type="transmembrane region" description="Helical" evidence="7">
    <location>
        <begin position="311"/>
        <end position="329"/>
    </location>
</feature>
<dbReference type="EMBL" id="CP003389">
    <property type="protein sequence ID" value="AFE08347.1"/>
    <property type="molecule type" value="Genomic_DNA"/>
</dbReference>
<feature type="transmembrane region" description="Helical" evidence="7">
    <location>
        <begin position="115"/>
        <end position="144"/>
    </location>
</feature>
<feature type="transmembrane region" description="Helical" evidence="7">
    <location>
        <begin position="286"/>
        <end position="305"/>
    </location>
</feature>
<sequence>MMEDELVRRRRWLPREEFLDLLGATHLIPGPNSTELAIHLGHRRAGWPGLLVAGVCFIVPAMLLTLAAAWAYVRFGTLPQAGALLYGVKPVILAVVLQALGSLGKTALTTWPRTAVAIGAAVASALGANELLILAVAGGSLAAWSHFRSSPESRSALTLTPFVLDGVTVMAATAPVPASLGGLFLFFLKVGSVLFGSGYVLLAFLRADLVERWGWLTEAQLLDAVAVGQFTPGPVFTTATFIGYLVGGTPGAGLATLGIFLPAFVFVALSGPLIPRLRRSRTAGAVLDGVNAASLALMAVVTWQLGRAALVDGWTVALAVLGAVLLLRWRVNSAWLVLGGAAAGLLRAM</sequence>
<dbReference type="AlphaFoldDB" id="H8MZ04"/>
<evidence type="ECO:0000256" key="2">
    <source>
        <dbReference type="ARBA" id="ARBA00005262"/>
    </source>
</evidence>
<reference evidence="9" key="2">
    <citation type="submission" date="2012-03" db="EMBL/GenBank/DDBJ databases">
        <title>Genome sequence of the fruiting myxobacterium Corallococcus coralloides DSM 2259.</title>
        <authorList>
            <person name="Huntley S."/>
            <person name="Zhang Y."/>
            <person name="Treuner-Lange A."/>
            <person name="Sensen C.W."/>
            <person name="Sogaard-Andersen L."/>
        </authorList>
    </citation>
    <scope>NUCLEOTIDE SEQUENCE [LARGE SCALE GENOMIC DNA]</scope>
    <source>
        <strain evidence="9">ATCC 25202 / DSM 2259 / NBRC 100086 / M2</strain>
    </source>
</reference>
<dbReference type="NCBIfam" id="TIGR00937">
    <property type="entry name" value="2A51"/>
    <property type="match status" value="1"/>
</dbReference>
<evidence type="ECO:0000313" key="9">
    <source>
        <dbReference type="Proteomes" id="UP000007587"/>
    </source>
</evidence>
<dbReference type="PANTHER" id="PTHR33567">
    <property type="entry name" value="CHROMATE ION TRANSPORTER (EUROFUNG)"/>
    <property type="match status" value="1"/>
</dbReference>
<keyword evidence="4 7" id="KW-0812">Transmembrane</keyword>
<feature type="transmembrane region" description="Helical" evidence="7">
    <location>
        <begin position="252"/>
        <end position="274"/>
    </location>
</feature>
<evidence type="ECO:0000256" key="6">
    <source>
        <dbReference type="ARBA" id="ARBA00023136"/>
    </source>
</evidence>
<feature type="transmembrane region" description="Helical" evidence="7">
    <location>
        <begin position="50"/>
        <end position="72"/>
    </location>
</feature>
<dbReference type="PANTHER" id="PTHR33567:SF3">
    <property type="entry name" value="CHROMATE ION TRANSPORTER (EUROFUNG)"/>
    <property type="match status" value="1"/>
</dbReference>